<accession>A0ABS1ECL4</accession>
<evidence type="ECO:0000313" key="5">
    <source>
        <dbReference type="EMBL" id="MBK1727676.1"/>
    </source>
</evidence>
<feature type="domain" description="RecBCD enzyme subunit RecD N-terminal" evidence="4">
    <location>
        <begin position="15"/>
        <end position="104"/>
    </location>
</feature>
<feature type="non-terminal residue" evidence="5">
    <location>
        <position position="355"/>
    </location>
</feature>
<evidence type="ECO:0000256" key="3">
    <source>
        <dbReference type="SAM" id="MobiDB-lite"/>
    </source>
</evidence>
<evidence type="ECO:0000256" key="2">
    <source>
        <dbReference type="ARBA" id="ARBA00022840"/>
    </source>
</evidence>
<dbReference type="InterPro" id="IPR049550">
    <property type="entry name" value="RecD_N"/>
</dbReference>
<dbReference type="Pfam" id="PF13245">
    <property type="entry name" value="AAA_19"/>
    <property type="match status" value="1"/>
</dbReference>
<dbReference type="Gene3D" id="3.40.50.300">
    <property type="entry name" value="P-loop containing nucleotide triphosphate hydrolases"/>
    <property type="match status" value="1"/>
</dbReference>
<name>A0ABS1ECL4_9GAMM</name>
<keyword evidence="6" id="KW-1185">Reference proteome</keyword>
<feature type="region of interest" description="Disordered" evidence="3">
    <location>
        <begin position="127"/>
        <end position="150"/>
    </location>
</feature>
<sequence length="355" mass="36815">MSGDFQRRLRARLAEGAITPVELALGEWCLRHGGDRATALAMVLVSRAVSEGHTCLGLPEAVPALPGEPPEMGAAAFRAALAASPLVGAPGESRPLVRDGERLYLHRYWDYEQRLARRLRALTAQPPEPAALERLEPGGGLFDDEPADPAQPRWQPVAAAVALRRRLAVISGGPGTGKTYTVLRLMRLLVEQAEAQGAAPPLIRLAAPTGKAAARMVESVRAGLAALPDGGAGLDACLPEEALTLHRLLGLRPGSTRPRHGPGDPLPADAVIVDEASMVDLPLMAKLVEAIPEQGRLILLGDRYQLASVESGAVLAELCEAGGTNAFSAEQRAALAPLLGAGAAGAGAEGAAPDG</sequence>
<gene>
    <name evidence="5" type="ORF">CKO13_11770</name>
</gene>
<dbReference type="Gene3D" id="1.10.10.1020">
    <property type="entry name" value="RecBCD complex, subunit RecD, N-terminal domain"/>
    <property type="match status" value="1"/>
</dbReference>
<dbReference type="InterPro" id="IPR050534">
    <property type="entry name" value="Coronavir_polyprotein_1ab"/>
</dbReference>
<dbReference type="InterPro" id="IPR041851">
    <property type="entry name" value="RecD_N_sf"/>
</dbReference>
<reference evidence="5 6" key="1">
    <citation type="journal article" date="2020" name="Microorganisms">
        <title>Osmotic Adaptation and Compatible Solute Biosynthesis of Phototrophic Bacteria as Revealed from Genome Analyses.</title>
        <authorList>
            <person name="Imhoff J.F."/>
            <person name="Rahn T."/>
            <person name="Kunzel S."/>
            <person name="Keller A."/>
            <person name="Neulinger S.C."/>
        </authorList>
    </citation>
    <scope>NUCLEOTIDE SEQUENCE [LARGE SCALE GENOMIC DNA]</scope>
    <source>
        <strain evidence="5 6">DSM 15116</strain>
    </source>
</reference>
<evidence type="ECO:0000313" key="6">
    <source>
        <dbReference type="Proteomes" id="UP000738126"/>
    </source>
</evidence>
<comment type="caution">
    <text evidence="5">The sequence shown here is derived from an EMBL/GenBank/DDBJ whole genome shotgun (WGS) entry which is preliminary data.</text>
</comment>
<dbReference type="Proteomes" id="UP000738126">
    <property type="component" value="Unassembled WGS sequence"/>
</dbReference>
<keyword evidence="1" id="KW-0547">Nucleotide-binding</keyword>
<dbReference type="Pfam" id="PF21185">
    <property type="entry name" value="RecD_N"/>
    <property type="match status" value="1"/>
</dbReference>
<protein>
    <recommendedName>
        <fullName evidence="4">RecBCD enzyme subunit RecD N-terminal domain-containing protein</fullName>
    </recommendedName>
</protein>
<proteinExistence type="predicted"/>
<dbReference type="CDD" id="cd17933">
    <property type="entry name" value="DEXSc_RecD-like"/>
    <property type="match status" value="1"/>
</dbReference>
<dbReference type="InterPro" id="IPR027417">
    <property type="entry name" value="P-loop_NTPase"/>
</dbReference>
<evidence type="ECO:0000256" key="1">
    <source>
        <dbReference type="ARBA" id="ARBA00022741"/>
    </source>
</evidence>
<dbReference type="PANTHER" id="PTHR43788">
    <property type="entry name" value="DNA2/NAM7 HELICASE FAMILY MEMBER"/>
    <property type="match status" value="1"/>
</dbReference>
<dbReference type="EMBL" id="NRSH01000221">
    <property type="protein sequence ID" value="MBK1727676.1"/>
    <property type="molecule type" value="Genomic_DNA"/>
</dbReference>
<dbReference type="RefSeq" id="WP_200261323.1">
    <property type="nucleotide sequence ID" value="NZ_NRSH01000221.1"/>
</dbReference>
<evidence type="ECO:0000259" key="4">
    <source>
        <dbReference type="Pfam" id="PF21185"/>
    </source>
</evidence>
<dbReference type="SUPFAM" id="SSF52540">
    <property type="entry name" value="P-loop containing nucleoside triphosphate hydrolases"/>
    <property type="match status" value="1"/>
</dbReference>
<keyword evidence="2" id="KW-0067">ATP-binding</keyword>
<dbReference type="PANTHER" id="PTHR43788:SF6">
    <property type="entry name" value="DNA HELICASE B"/>
    <property type="match status" value="1"/>
</dbReference>
<organism evidence="5 6">
    <name type="scientific">Halorhodospira neutriphila</name>
    <dbReference type="NCBI Taxonomy" id="168379"/>
    <lineage>
        <taxon>Bacteria</taxon>
        <taxon>Pseudomonadati</taxon>
        <taxon>Pseudomonadota</taxon>
        <taxon>Gammaproteobacteria</taxon>
        <taxon>Chromatiales</taxon>
        <taxon>Ectothiorhodospiraceae</taxon>
        <taxon>Halorhodospira</taxon>
    </lineage>
</organism>